<accession>A0A0X1KZ61</accession>
<dbReference type="Proteomes" id="UP000004687">
    <property type="component" value="Unassembled WGS sequence"/>
</dbReference>
<reference evidence="1" key="2">
    <citation type="submission" date="2008-07" db="EMBL/GenBank/DDBJ databases">
        <authorList>
            <consortium name="Broad Institute Genome Sequencing Platform"/>
            <person name="Colwell R."/>
            <person name="Grim C.J."/>
            <person name="Young S."/>
            <person name="Jaffe D."/>
            <person name="Gnerre S."/>
            <person name="Berlin A."/>
            <person name="Heiman D."/>
            <person name="Hepburn T."/>
            <person name="Shea T."/>
            <person name="Sykes S."/>
            <person name="Alvarado L."/>
            <person name="Kodira C."/>
            <person name="Heidelberg J."/>
            <person name="Lander E."/>
            <person name="Galagan J."/>
            <person name="Nusbaum C."/>
            <person name="Birren B."/>
        </authorList>
    </citation>
    <scope>NUCLEOTIDE SEQUENCE [LARGE SCALE GENOMIC DNA]</scope>
    <source>
        <strain evidence="1">MO10</strain>
    </source>
</reference>
<organism evidence="1">
    <name type="scientific">Vibrio cholerae (strain MO10)</name>
    <dbReference type="NCBI Taxonomy" id="345072"/>
    <lineage>
        <taxon>Bacteria</taxon>
        <taxon>Pseudomonadati</taxon>
        <taxon>Pseudomonadota</taxon>
        <taxon>Gammaproteobacteria</taxon>
        <taxon>Vibrionales</taxon>
        <taxon>Vibrionaceae</taxon>
        <taxon>Vibrio</taxon>
    </lineage>
</organism>
<reference evidence="1" key="1">
    <citation type="submission" date="2005-09" db="EMBL/GenBank/DDBJ databases">
        <title>Annotation of Vibrio cholerae MO10.</title>
        <authorList>
            <person name="Colwell R."/>
            <person name="Grim C.J."/>
            <person name="Young S."/>
            <person name="Jaffe D."/>
            <person name="Gnerre S."/>
            <person name="Berlin A."/>
            <person name="Heiman D."/>
            <person name="Hepburn T."/>
            <person name="Shea T."/>
            <person name="Sykes S."/>
            <person name="Yandava C."/>
            <person name="Alvarado L."/>
            <person name="Kodira C."/>
            <person name="Borodovsky M."/>
            <person name="Heidelberg J."/>
            <person name="Lander E."/>
            <person name="Galagan J."/>
            <person name="Nusbaum C."/>
            <person name="Birren B."/>
        </authorList>
    </citation>
    <scope>NUCLEOTIDE SEQUENCE [LARGE SCALE GENOMIC DNA]</scope>
    <source>
        <strain evidence="1">MO10</strain>
    </source>
</reference>
<dbReference type="AlphaFoldDB" id="A0A0X1KZ61"/>
<gene>
    <name evidence="1" type="ORF">VchoM_01684</name>
</gene>
<dbReference type="EMBL" id="DS990136">
    <property type="protein sequence ID" value="EET23657.1"/>
    <property type="molecule type" value="Genomic_DNA"/>
</dbReference>
<evidence type="ECO:0000313" key="1">
    <source>
        <dbReference type="EMBL" id="EET23657.1"/>
    </source>
</evidence>
<proteinExistence type="predicted"/>
<protein>
    <submittedName>
        <fullName evidence="1">Uncharacterized protein</fullName>
    </submittedName>
</protein>
<name>A0A0X1KZ61_VIBCO</name>
<dbReference type="HOGENOM" id="CLU_2903067_0_0_6"/>
<sequence>MLERERFYDLGQFSAGHWRFNYVNFCTNLKLVLPIASKKNKSRRTINYGLSKDPSAKALRCD</sequence>